<evidence type="ECO:0000256" key="7">
    <source>
        <dbReference type="SAM" id="Phobius"/>
    </source>
</evidence>
<keyword evidence="6 7" id="KW-0472">Membrane</keyword>
<dbReference type="InterPro" id="IPR036259">
    <property type="entry name" value="MFS_trans_sf"/>
</dbReference>
<dbReference type="PROSITE" id="PS50850">
    <property type="entry name" value="MFS"/>
    <property type="match status" value="1"/>
</dbReference>
<dbReference type="SUPFAM" id="SSF103473">
    <property type="entry name" value="MFS general substrate transporter"/>
    <property type="match status" value="1"/>
</dbReference>
<organism evidence="9">
    <name type="scientific">candidate division WOR-3 bacterium</name>
    <dbReference type="NCBI Taxonomy" id="2052148"/>
    <lineage>
        <taxon>Bacteria</taxon>
        <taxon>Bacteria division WOR-3</taxon>
    </lineage>
</organism>
<dbReference type="AlphaFoldDB" id="A0A7C4CCP8"/>
<dbReference type="CDD" id="cd06173">
    <property type="entry name" value="MFS_MefA_like"/>
    <property type="match status" value="1"/>
</dbReference>
<evidence type="ECO:0000256" key="6">
    <source>
        <dbReference type="ARBA" id="ARBA00023136"/>
    </source>
</evidence>
<feature type="transmembrane region" description="Helical" evidence="7">
    <location>
        <begin position="332"/>
        <end position="353"/>
    </location>
</feature>
<accession>A0A7C4CCP8</accession>
<sequence length="428" mass="46155">MLTRPAALLRNRNFLLLTLAGSMSQLGDRITHMLIITVIGLAAPGRLLAYSGGAFVFVLPTLILSPVAGVVADHWNRRKIISRTHFIQFALIALTPLAIHLTGSYWPFWVALVIFFGLDTFNNTATPALMPALVEPDQFLAANSLNLTFARVATVIGMVAGGFLISSLQRWFGPAAAWRLGLWIDSAFHLAAGGLALAIVLPRGVRLEPIPHHNGIATEIARSLRIFFADLAELLRLVFRDRLVAFVLLTVVVSTFVSAVAYTLLIFLVQQVLGLGTGGVGVFSGILAVGMIAGALSLSFMPPRIDRPRLAVLSVLVFGLLFLTGGRLITLWFLAVVALVAGIAFSWLGVLQNTMLQEEVPPAVRGRIFSTREFVANVTFLVTTLLIGTLGDLTSYRLVLTAVGAGLTLTATAAFFWIRKIRSGPPRP</sequence>
<dbReference type="GO" id="GO:0022857">
    <property type="term" value="F:transmembrane transporter activity"/>
    <property type="evidence" value="ECO:0007669"/>
    <property type="project" value="InterPro"/>
</dbReference>
<dbReference type="Pfam" id="PF07690">
    <property type="entry name" value="MFS_1"/>
    <property type="match status" value="1"/>
</dbReference>
<feature type="transmembrane region" description="Helical" evidence="7">
    <location>
        <begin position="50"/>
        <end position="72"/>
    </location>
</feature>
<evidence type="ECO:0000256" key="3">
    <source>
        <dbReference type="ARBA" id="ARBA00022475"/>
    </source>
</evidence>
<dbReference type="Gene3D" id="1.20.1250.20">
    <property type="entry name" value="MFS general substrate transporter like domains"/>
    <property type="match status" value="1"/>
</dbReference>
<evidence type="ECO:0000256" key="2">
    <source>
        <dbReference type="ARBA" id="ARBA00022448"/>
    </source>
</evidence>
<feature type="domain" description="Major facilitator superfamily (MFS) profile" evidence="8">
    <location>
        <begin position="243"/>
        <end position="428"/>
    </location>
</feature>
<reference evidence="9" key="1">
    <citation type="journal article" date="2020" name="mSystems">
        <title>Genome- and Community-Level Interaction Insights into Carbon Utilization and Element Cycling Functions of Hydrothermarchaeota in Hydrothermal Sediment.</title>
        <authorList>
            <person name="Zhou Z."/>
            <person name="Liu Y."/>
            <person name="Xu W."/>
            <person name="Pan J."/>
            <person name="Luo Z.H."/>
            <person name="Li M."/>
        </authorList>
    </citation>
    <scope>NUCLEOTIDE SEQUENCE [LARGE SCALE GENOMIC DNA]</scope>
    <source>
        <strain evidence="9">SpSt-488</strain>
    </source>
</reference>
<dbReference type="EMBL" id="DSUT01000019">
    <property type="protein sequence ID" value="HGK27549.1"/>
    <property type="molecule type" value="Genomic_DNA"/>
</dbReference>
<dbReference type="InterPro" id="IPR011701">
    <property type="entry name" value="MFS"/>
</dbReference>
<proteinExistence type="predicted"/>
<protein>
    <submittedName>
        <fullName evidence="9">MFS transporter</fullName>
    </submittedName>
</protein>
<keyword evidence="5 7" id="KW-1133">Transmembrane helix</keyword>
<comment type="caution">
    <text evidence="9">The sequence shown here is derived from an EMBL/GenBank/DDBJ whole genome shotgun (WGS) entry which is preliminary data.</text>
</comment>
<keyword evidence="3" id="KW-1003">Cell membrane</keyword>
<feature type="transmembrane region" description="Helical" evidence="7">
    <location>
        <begin position="374"/>
        <end position="391"/>
    </location>
</feature>
<gene>
    <name evidence="9" type="ORF">ENS41_01145</name>
</gene>
<comment type="subcellular location">
    <subcellularLocation>
        <location evidence="1">Cell membrane</location>
        <topology evidence="1">Multi-pass membrane protein</topology>
    </subcellularLocation>
</comment>
<keyword evidence="2" id="KW-0813">Transport</keyword>
<feature type="transmembrane region" description="Helical" evidence="7">
    <location>
        <begin position="180"/>
        <end position="201"/>
    </location>
</feature>
<evidence type="ECO:0000256" key="1">
    <source>
        <dbReference type="ARBA" id="ARBA00004651"/>
    </source>
</evidence>
<feature type="transmembrane region" description="Helical" evidence="7">
    <location>
        <begin position="397"/>
        <end position="418"/>
    </location>
</feature>
<name>A0A7C4CCP8_UNCW3</name>
<dbReference type="PANTHER" id="PTHR43266:SF2">
    <property type="entry name" value="MAJOR FACILITATOR SUPERFAMILY (MFS) PROFILE DOMAIN-CONTAINING PROTEIN"/>
    <property type="match status" value="1"/>
</dbReference>
<evidence type="ECO:0000259" key="8">
    <source>
        <dbReference type="PROSITE" id="PS50850"/>
    </source>
</evidence>
<evidence type="ECO:0000256" key="5">
    <source>
        <dbReference type="ARBA" id="ARBA00022989"/>
    </source>
</evidence>
<evidence type="ECO:0000313" key="9">
    <source>
        <dbReference type="EMBL" id="HGK27549.1"/>
    </source>
</evidence>
<feature type="transmembrane region" description="Helical" evidence="7">
    <location>
        <begin position="275"/>
        <end position="298"/>
    </location>
</feature>
<evidence type="ECO:0000256" key="4">
    <source>
        <dbReference type="ARBA" id="ARBA00022692"/>
    </source>
</evidence>
<dbReference type="GO" id="GO:0005886">
    <property type="term" value="C:plasma membrane"/>
    <property type="evidence" value="ECO:0007669"/>
    <property type="project" value="UniProtKB-SubCell"/>
</dbReference>
<keyword evidence="4 7" id="KW-0812">Transmembrane</keyword>
<feature type="transmembrane region" description="Helical" evidence="7">
    <location>
        <begin position="243"/>
        <end position="269"/>
    </location>
</feature>
<dbReference type="PANTHER" id="PTHR43266">
    <property type="entry name" value="MACROLIDE-EFFLUX PROTEIN"/>
    <property type="match status" value="1"/>
</dbReference>
<feature type="transmembrane region" description="Helical" evidence="7">
    <location>
        <begin position="145"/>
        <end position="168"/>
    </location>
</feature>
<dbReference type="InterPro" id="IPR020846">
    <property type="entry name" value="MFS_dom"/>
</dbReference>